<sequence>MQLFNHQEATAQFLVDHASAFVTNDCGTGKTISVIEAFNRLREGRMLVLAPLSILENAWGADVRKYNEAFGGNLKVAIAHGSKDKRERAFKSNADIVAMNYEGCNWLVDNCELLDGFDTVVMDESTYVKNATSKRSKNALVVSRYFKRRWLLTGTPNPLSVLDLWHPALILDYGERLGKKFFAFRQQVCTPIQVAANANAIQWQDKPGALDFVHDQLSDITIRFTLEECIDMPETSTRYMQMKMPSWVKKHYNDMLYDSHIALEQGDVSAVHAGARARKLLQLLSGAVYGEEGDAIKVHSERHNLVMDLVEERDHTVVVFNYKHERDALIKEAKKRKLSYTLIDGSVPNLKRTEAVEDFQAGKKRVIFVHPQAAGHGITLTAANTLIWCSPNYNAELVKQTEHRIYRAGQKRRTQIIRIAYEDSKEIEVYESMGAKMMHMLDLLNLFHTTAKVA</sequence>
<dbReference type="AlphaFoldDB" id="A0A1X7AE82"/>
<dbReference type="InterPro" id="IPR001650">
    <property type="entry name" value="Helicase_C-like"/>
</dbReference>
<dbReference type="GO" id="GO:0016787">
    <property type="term" value="F:hydrolase activity"/>
    <property type="evidence" value="ECO:0007669"/>
    <property type="project" value="UniProtKB-KW"/>
</dbReference>
<dbReference type="GO" id="GO:0005524">
    <property type="term" value="F:ATP binding"/>
    <property type="evidence" value="ECO:0007669"/>
    <property type="project" value="InterPro"/>
</dbReference>
<evidence type="ECO:0000259" key="4">
    <source>
        <dbReference type="PROSITE" id="PS51194"/>
    </source>
</evidence>
<dbReference type="PROSITE" id="PS51194">
    <property type="entry name" value="HELICASE_CTER"/>
    <property type="match status" value="1"/>
</dbReference>
<dbReference type="InterPro" id="IPR049730">
    <property type="entry name" value="SNF2/RAD54-like_C"/>
</dbReference>
<organism evidence="5 6">
    <name type="scientific">Parendozoicomonas haliclonae</name>
    <dbReference type="NCBI Taxonomy" id="1960125"/>
    <lineage>
        <taxon>Bacteria</taxon>
        <taxon>Pseudomonadati</taxon>
        <taxon>Pseudomonadota</taxon>
        <taxon>Gammaproteobacteria</taxon>
        <taxon>Oceanospirillales</taxon>
        <taxon>Endozoicomonadaceae</taxon>
        <taxon>Parendozoicomonas</taxon>
    </lineage>
</organism>
<dbReference type="Gene3D" id="3.40.50.10810">
    <property type="entry name" value="Tandem AAA-ATPase domain"/>
    <property type="match status" value="1"/>
</dbReference>
<dbReference type="OrthoDB" id="9760715at2"/>
<keyword evidence="6" id="KW-1185">Reference proteome</keyword>
<dbReference type="Proteomes" id="UP000196573">
    <property type="component" value="Unassembled WGS sequence"/>
</dbReference>
<proteinExistence type="predicted"/>
<dbReference type="InterPro" id="IPR000330">
    <property type="entry name" value="SNF2_N"/>
</dbReference>
<keyword evidence="2 5" id="KW-0067">ATP-binding</keyword>
<accession>A0A1X7AE82</accession>
<dbReference type="GO" id="GO:0004386">
    <property type="term" value="F:helicase activity"/>
    <property type="evidence" value="ECO:0007669"/>
    <property type="project" value="UniProtKB-KW"/>
</dbReference>
<dbReference type="CDD" id="cd18793">
    <property type="entry name" value="SF2_C_SNF"/>
    <property type="match status" value="1"/>
</dbReference>
<keyword evidence="2 5" id="KW-0547">Nucleotide-binding</keyword>
<dbReference type="SMART" id="SM00490">
    <property type="entry name" value="HELICc"/>
    <property type="match status" value="1"/>
</dbReference>
<keyword evidence="2 5" id="KW-0347">Helicase</keyword>
<evidence type="ECO:0000259" key="3">
    <source>
        <dbReference type="PROSITE" id="PS51192"/>
    </source>
</evidence>
<reference evidence="5 6" key="1">
    <citation type="submission" date="2017-03" db="EMBL/GenBank/DDBJ databases">
        <authorList>
            <person name="Afonso C.L."/>
            <person name="Miller P.J."/>
            <person name="Scott M.A."/>
            <person name="Spackman E."/>
            <person name="Goraichik I."/>
            <person name="Dimitrov K.M."/>
            <person name="Suarez D.L."/>
            <person name="Swayne D.E."/>
        </authorList>
    </citation>
    <scope>NUCLEOTIDE SEQUENCE [LARGE SCALE GENOMIC DNA]</scope>
    <source>
        <strain evidence="5">SB41UT1</strain>
    </source>
</reference>
<dbReference type="RefSeq" id="WP_087106207.1">
    <property type="nucleotide sequence ID" value="NZ_CBCSCN010000004.1"/>
</dbReference>
<evidence type="ECO:0000256" key="2">
    <source>
        <dbReference type="ARBA" id="ARBA00022806"/>
    </source>
</evidence>
<dbReference type="SMART" id="SM00487">
    <property type="entry name" value="DEXDc"/>
    <property type="match status" value="1"/>
</dbReference>
<dbReference type="EMBL" id="FWPT01000001">
    <property type="protein sequence ID" value="SMA33615.1"/>
    <property type="molecule type" value="Genomic_DNA"/>
</dbReference>
<dbReference type="InterPro" id="IPR027417">
    <property type="entry name" value="P-loop_NTPase"/>
</dbReference>
<dbReference type="Gene3D" id="3.40.50.300">
    <property type="entry name" value="P-loop containing nucleotide triphosphate hydrolases"/>
    <property type="match status" value="1"/>
</dbReference>
<protein>
    <submittedName>
        <fullName evidence="5">ATP-dependent RNA helicase RhlB</fullName>
    </submittedName>
</protein>
<evidence type="ECO:0000256" key="1">
    <source>
        <dbReference type="ARBA" id="ARBA00022801"/>
    </source>
</evidence>
<gene>
    <name evidence="5" type="ORF">EHSB41UT_00306</name>
</gene>
<name>A0A1X7AE82_9GAMM</name>
<evidence type="ECO:0000313" key="6">
    <source>
        <dbReference type="Proteomes" id="UP000196573"/>
    </source>
</evidence>
<dbReference type="InterPro" id="IPR038718">
    <property type="entry name" value="SNF2-like_sf"/>
</dbReference>
<dbReference type="Pfam" id="PF00176">
    <property type="entry name" value="SNF2-rel_dom"/>
    <property type="match status" value="1"/>
</dbReference>
<dbReference type="PROSITE" id="PS51192">
    <property type="entry name" value="HELICASE_ATP_BIND_1"/>
    <property type="match status" value="1"/>
</dbReference>
<dbReference type="SUPFAM" id="SSF52540">
    <property type="entry name" value="P-loop containing nucleoside triphosphate hydrolases"/>
    <property type="match status" value="2"/>
</dbReference>
<dbReference type="PANTHER" id="PTHR10799">
    <property type="entry name" value="SNF2/RAD54 HELICASE FAMILY"/>
    <property type="match status" value="1"/>
</dbReference>
<feature type="domain" description="Helicase C-terminal" evidence="4">
    <location>
        <begin position="302"/>
        <end position="454"/>
    </location>
</feature>
<evidence type="ECO:0000313" key="5">
    <source>
        <dbReference type="EMBL" id="SMA33615.1"/>
    </source>
</evidence>
<keyword evidence="1" id="KW-0378">Hydrolase</keyword>
<dbReference type="Pfam" id="PF00271">
    <property type="entry name" value="Helicase_C"/>
    <property type="match status" value="1"/>
</dbReference>
<feature type="domain" description="Helicase ATP-binding" evidence="3">
    <location>
        <begin position="11"/>
        <end position="174"/>
    </location>
</feature>
<dbReference type="InterPro" id="IPR014001">
    <property type="entry name" value="Helicase_ATP-bd"/>
</dbReference>